<evidence type="ECO:0000313" key="2">
    <source>
        <dbReference type="Proteomes" id="UP000278006"/>
    </source>
</evidence>
<dbReference type="Proteomes" id="UP000278006">
    <property type="component" value="Unassembled WGS sequence"/>
</dbReference>
<comment type="caution">
    <text evidence="1">The sequence shown here is derived from an EMBL/GenBank/DDBJ whole genome shotgun (WGS) entry which is preliminary data.</text>
</comment>
<protein>
    <submittedName>
        <fullName evidence="1">Uncharacterized protein</fullName>
    </submittedName>
</protein>
<accession>A0A3M6QZX0</accession>
<proteinExistence type="predicted"/>
<name>A0A3M6QZX0_9BURK</name>
<organism evidence="1 2">
    <name type="scientific">Corticibacter populi</name>
    <dbReference type="NCBI Taxonomy" id="1550736"/>
    <lineage>
        <taxon>Bacteria</taxon>
        <taxon>Pseudomonadati</taxon>
        <taxon>Pseudomonadota</taxon>
        <taxon>Betaproteobacteria</taxon>
        <taxon>Burkholderiales</taxon>
        <taxon>Comamonadaceae</taxon>
        <taxon>Corticibacter</taxon>
    </lineage>
</organism>
<dbReference type="EMBL" id="RDQO01000001">
    <property type="protein sequence ID" value="RMX08505.1"/>
    <property type="molecule type" value="Genomic_DNA"/>
</dbReference>
<keyword evidence="2" id="KW-1185">Reference proteome</keyword>
<dbReference type="RefSeq" id="WP_122226631.1">
    <property type="nucleotide sequence ID" value="NZ_RDQO01000001.1"/>
</dbReference>
<dbReference type="OrthoDB" id="6686945at2"/>
<reference evidence="1 2" key="1">
    <citation type="submission" date="2018-10" db="EMBL/GenBank/DDBJ databases">
        <title>Draft genome of Cortibacter populi DSM10536.</title>
        <authorList>
            <person name="Bernier A.-M."/>
            <person name="Bernard K."/>
        </authorList>
    </citation>
    <scope>NUCLEOTIDE SEQUENCE [LARGE SCALE GENOMIC DNA]</scope>
    <source>
        <strain evidence="1 2">DSM 105136</strain>
    </source>
</reference>
<gene>
    <name evidence="1" type="ORF">D8I35_05355</name>
</gene>
<sequence>MATITKTIKDAGVSLGSTPWGNLSALRYLLATNAAGAVLNSDSTAAAAQGDVIRIGILPAGFRFVDSQVLVKVGLTASVTGKLGFAYVDGKDDTAAPQDDDYFGTGLVLSAAARLRNATANGTVVLKKDAYLTLTLAGADNAKASEVEVVIFGIAEGVN</sequence>
<dbReference type="AlphaFoldDB" id="A0A3M6QZX0"/>
<evidence type="ECO:0000313" key="1">
    <source>
        <dbReference type="EMBL" id="RMX08505.1"/>
    </source>
</evidence>